<sequence>MEVEEPTVSQSQAVKKSAPMSKGQKLKRKREEQIQQESSNFDAQICEYLHSKVKGTEIKLEPDKTLTLFLNQDNDWKLLKQFSKMKIPRVSSIILHNAPLTKKHFIKFVVNSVPIAMKRLHITGAPHRLETEYSNLLVHPKMATANSLSLNCFKSLNDKQLKRLFKTNRHKESLAINSSTFSLSEESDFSDCFRDATLQRLNFCFSKMDGDNDFNSEVHCLDSLVCALSKSPDLHRSIEEIFISSVNSSHKLNKETLNKYGFEFE</sequence>
<evidence type="ECO:0000313" key="3">
    <source>
        <dbReference type="Proteomes" id="UP001295684"/>
    </source>
</evidence>
<dbReference type="Proteomes" id="UP001295684">
    <property type="component" value="Unassembled WGS sequence"/>
</dbReference>
<dbReference type="EMBL" id="CAMPGE010000760">
    <property type="protein sequence ID" value="CAI2359517.1"/>
    <property type="molecule type" value="Genomic_DNA"/>
</dbReference>
<proteinExistence type="predicted"/>
<feature type="region of interest" description="Disordered" evidence="1">
    <location>
        <begin position="1"/>
        <end position="35"/>
    </location>
</feature>
<gene>
    <name evidence="2" type="ORF">ECRASSUSDP1_LOCUS808</name>
</gene>
<accession>A0AAD1TZT5</accession>
<comment type="caution">
    <text evidence="2">The sequence shown here is derived from an EMBL/GenBank/DDBJ whole genome shotgun (WGS) entry which is preliminary data.</text>
</comment>
<name>A0AAD1TZT5_EUPCR</name>
<evidence type="ECO:0000313" key="2">
    <source>
        <dbReference type="EMBL" id="CAI2359517.1"/>
    </source>
</evidence>
<protein>
    <submittedName>
        <fullName evidence="2">Uncharacterized protein</fullName>
    </submittedName>
</protein>
<keyword evidence="3" id="KW-1185">Reference proteome</keyword>
<dbReference type="AlphaFoldDB" id="A0AAD1TZT5"/>
<reference evidence="2" key="1">
    <citation type="submission" date="2023-07" db="EMBL/GenBank/DDBJ databases">
        <authorList>
            <consortium name="AG Swart"/>
            <person name="Singh M."/>
            <person name="Singh A."/>
            <person name="Seah K."/>
            <person name="Emmerich C."/>
        </authorList>
    </citation>
    <scope>NUCLEOTIDE SEQUENCE</scope>
    <source>
        <strain evidence="2">DP1</strain>
    </source>
</reference>
<organism evidence="2 3">
    <name type="scientific">Euplotes crassus</name>
    <dbReference type="NCBI Taxonomy" id="5936"/>
    <lineage>
        <taxon>Eukaryota</taxon>
        <taxon>Sar</taxon>
        <taxon>Alveolata</taxon>
        <taxon>Ciliophora</taxon>
        <taxon>Intramacronucleata</taxon>
        <taxon>Spirotrichea</taxon>
        <taxon>Hypotrichia</taxon>
        <taxon>Euplotida</taxon>
        <taxon>Euplotidae</taxon>
        <taxon>Moneuplotes</taxon>
    </lineage>
</organism>
<evidence type="ECO:0000256" key="1">
    <source>
        <dbReference type="SAM" id="MobiDB-lite"/>
    </source>
</evidence>